<feature type="domain" description="CUB" evidence="6">
    <location>
        <begin position="533"/>
        <end position="646"/>
    </location>
</feature>
<dbReference type="GO" id="GO:0006508">
    <property type="term" value="P:proteolysis"/>
    <property type="evidence" value="ECO:0007669"/>
    <property type="project" value="UniProtKB-KW"/>
</dbReference>
<keyword evidence="3" id="KW-1015">Disulfide bond</keyword>
<feature type="domain" description="CUB" evidence="6">
    <location>
        <begin position="771"/>
        <end position="883"/>
    </location>
</feature>
<evidence type="ECO:0000256" key="5">
    <source>
        <dbReference type="SAM" id="SignalP"/>
    </source>
</evidence>
<evidence type="ECO:0000256" key="3">
    <source>
        <dbReference type="ARBA" id="ARBA00023157"/>
    </source>
</evidence>
<dbReference type="Pfam" id="PF19190">
    <property type="entry name" value="BACON_2"/>
    <property type="match status" value="3"/>
</dbReference>
<feature type="chain" id="PRO_5027086493" evidence="5">
    <location>
        <begin position="23"/>
        <end position="2110"/>
    </location>
</feature>
<feature type="domain" description="CUB" evidence="6">
    <location>
        <begin position="1122"/>
        <end position="1234"/>
    </location>
</feature>
<feature type="domain" description="CUB" evidence="6">
    <location>
        <begin position="1242"/>
        <end position="1352"/>
    </location>
</feature>
<feature type="region of interest" description="Disordered" evidence="4">
    <location>
        <begin position="464"/>
        <end position="502"/>
    </location>
</feature>
<keyword evidence="2" id="KW-0677">Repeat</keyword>
<evidence type="ECO:0000256" key="2">
    <source>
        <dbReference type="ARBA" id="ARBA00022737"/>
    </source>
</evidence>
<dbReference type="CDD" id="cd00041">
    <property type="entry name" value="CUB"/>
    <property type="match status" value="8"/>
</dbReference>
<protein>
    <submittedName>
        <fullName evidence="7">M6 family metalloprotease domain-containing protein</fullName>
    </submittedName>
</protein>
<keyword evidence="7" id="KW-0378">Hydrolase</keyword>
<dbReference type="Gene3D" id="2.60.40.10">
    <property type="entry name" value="Immunoglobulins"/>
    <property type="match status" value="6"/>
</dbReference>
<dbReference type="InterPro" id="IPR000859">
    <property type="entry name" value="CUB_dom"/>
</dbReference>
<dbReference type="Gene3D" id="2.60.120.290">
    <property type="entry name" value="Spermadhesin, CUB domain"/>
    <property type="match status" value="8"/>
</dbReference>
<dbReference type="Proteomes" id="UP000470771">
    <property type="component" value="Unassembled WGS sequence"/>
</dbReference>
<reference evidence="7 8" key="1">
    <citation type="submission" date="2019-12" db="EMBL/GenBank/DDBJ databases">
        <authorList>
            <person name="Zhao J."/>
        </authorList>
    </citation>
    <scope>NUCLEOTIDE SEQUENCE [LARGE SCALE GENOMIC DNA]</scope>
    <source>
        <strain evidence="7 8">S-15</strain>
    </source>
</reference>
<dbReference type="CDD" id="cd14948">
    <property type="entry name" value="BACON"/>
    <property type="match status" value="5"/>
</dbReference>
<comment type="caution">
    <text evidence="7">The sequence shown here is derived from an EMBL/GenBank/DDBJ whole genome shotgun (WGS) entry which is preliminary data.</text>
</comment>
<dbReference type="PANTHER" id="PTHR24251:SF37">
    <property type="entry name" value="CUB DOMAIN-CONTAINING PROTEIN"/>
    <property type="match status" value="1"/>
</dbReference>
<gene>
    <name evidence="7" type="ORF">GQN54_00980</name>
</gene>
<dbReference type="Pfam" id="PF13004">
    <property type="entry name" value="BACON"/>
    <property type="match status" value="3"/>
</dbReference>
<feature type="domain" description="CUB" evidence="6">
    <location>
        <begin position="1357"/>
        <end position="1469"/>
    </location>
</feature>
<dbReference type="SMART" id="SM00042">
    <property type="entry name" value="CUB"/>
    <property type="match status" value="8"/>
</dbReference>
<keyword evidence="7" id="KW-0482">Metalloprotease</keyword>
<feature type="domain" description="CUB" evidence="6">
    <location>
        <begin position="1006"/>
        <end position="1116"/>
    </location>
</feature>
<dbReference type="NCBIfam" id="TIGR03296">
    <property type="entry name" value="M6dom_TIGR03296"/>
    <property type="match status" value="1"/>
</dbReference>
<evidence type="ECO:0000256" key="4">
    <source>
        <dbReference type="SAM" id="MobiDB-lite"/>
    </source>
</evidence>
<dbReference type="InterPro" id="IPR035914">
    <property type="entry name" value="Sperma_CUB_dom_sf"/>
</dbReference>
<dbReference type="SUPFAM" id="SSF49854">
    <property type="entry name" value="Spermadhesin, CUB domain"/>
    <property type="match status" value="8"/>
</dbReference>
<evidence type="ECO:0000259" key="6">
    <source>
        <dbReference type="PROSITE" id="PS01180"/>
    </source>
</evidence>
<feature type="compositionally biased region" description="Low complexity" evidence="4">
    <location>
        <begin position="485"/>
        <end position="498"/>
    </location>
</feature>
<organism evidence="7 8">
    <name type="scientific">Acidiluteibacter ferrifornacis</name>
    <dbReference type="NCBI Taxonomy" id="2692424"/>
    <lineage>
        <taxon>Bacteria</taxon>
        <taxon>Pseudomonadati</taxon>
        <taxon>Bacteroidota</taxon>
        <taxon>Flavobacteriia</taxon>
        <taxon>Flavobacteriales</taxon>
        <taxon>Cryomorphaceae</taxon>
        <taxon>Acidiluteibacter</taxon>
    </lineage>
</organism>
<feature type="domain" description="CUB" evidence="6">
    <location>
        <begin position="652"/>
        <end position="764"/>
    </location>
</feature>
<dbReference type="InterPro" id="IPR008757">
    <property type="entry name" value="Peptidase_M6-like_domain"/>
</dbReference>
<dbReference type="GO" id="GO:0008237">
    <property type="term" value="F:metallopeptidase activity"/>
    <property type="evidence" value="ECO:0007669"/>
    <property type="project" value="UniProtKB-KW"/>
</dbReference>
<keyword evidence="7" id="KW-0645">Protease</keyword>
<dbReference type="NCBIfam" id="TIGR04183">
    <property type="entry name" value="Por_Secre_tail"/>
    <property type="match status" value="1"/>
</dbReference>
<dbReference type="PROSITE" id="PS01180">
    <property type="entry name" value="CUB"/>
    <property type="match status" value="8"/>
</dbReference>
<feature type="signal peptide" evidence="5">
    <location>
        <begin position="1"/>
        <end position="22"/>
    </location>
</feature>
<evidence type="ECO:0000256" key="1">
    <source>
        <dbReference type="ARBA" id="ARBA00022729"/>
    </source>
</evidence>
<evidence type="ECO:0000313" key="8">
    <source>
        <dbReference type="Proteomes" id="UP000470771"/>
    </source>
</evidence>
<dbReference type="InterPro" id="IPR024361">
    <property type="entry name" value="BACON"/>
</dbReference>
<keyword evidence="8" id="KW-1185">Reference proteome</keyword>
<accession>A0A6N9NFS7</accession>
<evidence type="ECO:0000313" key="7">
    <source>
        <dbReference type="EMBL" id="NBG64669.1"/>
    </source>
</evidence>
<name>A0A6N9NFS7_9FLAO</name>
<dbReference type="InterPro" id="IPR013783">
    <property type="entry name" value="Ig-like_fold"/>
</dbReference>
<keyword evidence="1 5" id="KW-0732">Signal</keyword>
<dbReference type="EMBL" id="WWNE01000003">
    <property type="protein sequence ID" value="NBG64669.1"/>
    <property type="molecule type" value="Genomic_DNA"/>
</dbReference>
<feature type="domain" description="CUB" evidence="6">
    <location>
        <begin position="889"/>
        <end position="1000"/>
    </location>
</feature>
<dbReference type="RefSeq" id="WP_160631064.1">
    <property type="nucleotide sequence ID" value="NZ_WWNE01000003.1"/>
</dbReference>
<dbReference type="FunFam" id="2.60.120.290:FF:000005">
    <property type="entry name" value="Procollagen C-endopeptidase enhancer 1"/>
    <property type="match status" value="1"/>
</dbReference>
<proteinExistence type="predicted"/>
<dbReference type="Pfam" id="PF00431">
    <property type="entry name" value="CUB"/>
    <property type="match status" value="8"/>
</dbReference>
<dbReference type="Pfam" id="PF05547">
    <property type="entry name" value="Peptidase_M6"/>
    <property type="match status" value="1"/>
</dbReference>
<dbReference type="SUPFAM" id="SSF55486">
    <property type="entry name" value="Metalloproteases ('zincins'), catalytic domain"/>
    <property type="match status" value="1"/>
</dbReference>
<sequence length="2110" mass="220467">MKQLFTLCLSAMISLSSLYAQSTHTHTGGPSNCISSNIPMDILQPDGKIVTVVSKGNMNHHWTETVDGYTVVTVNDAFQYATKVGNDLVGTGILAHNPQDRLPSELAIVNAISKSLQPVIQNIKNGPLNYTPTSNKTYPTTGTVNVLALLIEYPDLGSTYSKADLDSLLTSANHHNGDGSFKTYYAQSSFGQLTINVDVMGWYMAQNGHKYYSDSAGSSRAAKLAREAVDAAEVAGANFANYDNDNDGRVDGILVVHAGPGAETSIPNRDRYIWSHRWVLNGGSSVPGGGSVTYDGKIINDYMINPETRGTLTNPRLVGIGVFAHEFGHNLGLPDLYDTDPSNGDSEGIGNWGLMAGGGWLGGEHRPIGFCAWAKEELGWITPTVLASNATGTFSINPASTTQNDVYKITTSNPSEYYLLENRQKVGRDLELPGHGLAIWHINTSRFGNQDETNKLVDLEEADGLNGLDNETNRGDGGDLYPGTSNNTDFNDSSNPDSKLQNNSSSGLIIRNIAESGTTVTFDLGAASSAATCSGLTTLTATTGSFDDGSGFLANYDDNQDCSWLIQPTGVTSIRLEFLSGFFDTQAPADSVTVYDGANASAPRLGTFSGNTTPPVLNSSGNSLFITFKTDGTTNAGGWHAMYTTTSNLPTCSGLTTLTAQNGTFSDGSGANNYTNNLACEWLIQPAGATAIDANFQGIFGTQANTDVIKIYNGTSNTGTLLGTFSGSTRPPNTITANSGSMFVEFITDGSVDGLGWTIQYSAILGPPKTCNGTTSLTGNTGSFNDGSAQFSQYSNNVDCSWLIQPTNGQNIQLTFNRFNTENTFDVVTIYDGATTTSPVLRTISGFQTSIPAINSTGGTMLVKFTTDVSGTRQGWAADYITVAPPTTCSGQSTLTAPSGTITDGSPASGNYTNNLNCSWLIQPIGATSVTATFTRLATQLGNDLVSIYDGTNSSATLLGTFSGTTLPSAVSGNSGSLYIEFISDASINNTGWSIDYTSVGATAFCGGTTTLTANSGSFSDGSGSSSYNNNTDCSWLIQPVNGQNVRLDFDNFKTQNNTDLVTIYDGTTTSAQILNTFSGSTLPSTVNSSGNAMLVKFTTNATGTDDGWDARYTTFTPTTTCSGLTNLTASSGTFTDGSAATANYSNNLNCSWLIQPSSGANTITVNFNRLNTQFNADVVTIYDGPNNSSPILGTYSGFSTPPSVTSTGGSVYIEFNTDANFNLQGWEISYTSTTGGGSTFCSGTTNLTANLGTFSDGSGSQNYGDNSNCQWLIQPINGQPIELTFTNFATEQGWDVVRVYNGTTTSATLLGAFSGNTLPGIITSSGGAMLVTFTSDISVTDAGWDASYRTIGGGFCNGTTTLTANSGTFTDGSGNQNYGDNADCNWLIQPTSGAQPITLNFTAFATETTNDFVEVFDGSTNTAPSLGVFSGNSIPPSITSTGSSMLVHFSSDNNNISGTGWSANYTTPIPGGVVMNPDTVFLTANAGANGSFNIVTSSSWTITDNAAWLVVANVNGTGNLSSNVLALSSNTGATRIGKVLCTATSGAHDSLIVVQAGGTASTLSVSPKNITLNSPANSNSPANVTSNTAWLATTSASWLTVSPNFGTGNGSVTIEANSANSGSARNGIVVFTDITNTLFDTVFVTQSGSGPYIDFAAGPIFLASASGSTNSVSLSSNVNWTITNTATWLSVSPLSGSNVASISLNSLSANTSGAPRSTWIYATDGTLIDSVEIIQRDGSVPNFNLTLSKSIINLAPPSGSNDFFDVTSNVSWSFSGVPAWLTINPTTGSNNATISVVANSVNNTGSMRTATITASTTTPGVAPKDIVINQIDGSSPYLSASVDTIVLGQLQGSTNAFDVLANVSWTIQENITWLLMGPKTGTNDARITIQAGSANNTTSARSGNLTISSAGLPNKIVHVVQLGTLATLDVSKTLVRLAGDSASMNTFSVLGNSTNWTITGTSNWLEISPNKGSYTTQISLKAKTANPGAPRSDTLYVTASGSTTKTVIVTQDSLQTIGIMESSIAEGMKVYPNPTLGLVNIEANSNRNINDYNVRVTNIMGAMVNPNLQTLSSNKISIDLTGMVSGIYFVIIENGKDRVVKRVSLLESF</sequence>
<dbReference type="PANTHER" id="PTHR24251">
    <property type="entry name" value="OVOCHYMASE-RELATED"/>
    <property type="match status" value="1"/>
</dbReference>
<dbReference type="Pfam" id="PF18962">
    <property type="entry name" value="Por_Secre_tail"/>
    <property type="match status" value="1"/>
</dbReference>
<dbReference type="InterPro" id="IPR026444">
    <property type="entry name" value="Secre_tail"/>
</dbReference>